<dbReference type="KEGG" id="pfh:PFHG_05502"/>
<evidence type="ECO:0000313" key="2">
    <source>
        <dbReference type="EMBL" id="KOB64129.1"/>
    </source>
</evidence>
<dbReference type="AlphaFoldDB" id="A0A0L7KMG8"/>
<protein>
    <submittedName>
        <fullName evidence="2">PfEMP1</fullName>
    </submittedName>
</protein>
<dbReference type="Gene3D" id="1.20.58.830">
    <property type="match status" value="1"/>
</dbReference>
<dbReference type="InterPro" id="IPR008602">
    <property type="entry name" value="Duffy-antigen-binding"/>
</dbReference>
<dbReference type="GO" id="GO:0016020">
    <property type="term" value="C:membrane"/>
    <property type="evidence" value="ECO:0007669"/>
    <property type="project" value="InterPro"/>
</dbReference>
<sequence>MDRKGEAPKVVEPEVKKDDVNVCSIVDGILTGKKETDDIEKCKGKYKGGKYPGWNCNSQTDPNHTGACMPPRRQKLCVINLQYFTGETSDGLRKAFIECAAAETYLLWQKYKEDNNGGEDLQNQLKSGKIPEDFKRQMFYTFGDYRDFLFGTDISKLNTHTEAVKTNIDRIFPPTERTSETKRKEFWGTYGKDIWKGMLCALSYNTETKKMDPDVQNALTGPTSKYQYNNVKFSDKSTTLEKFAQTPQFLRWFTEWSDEFCRERKKKEEKVGSACKNDYDGCENTKDNGNGKCVTACKAYKEYISGKQTQYEKQAKKFDIDKSQNKPGYEDYSEKQASEYLKEKCINSSCDCILKVKKIHDYWTNPHKTYDTPSIGTKCQCPPPPCEIWIKHWATKPQSLTPKGVKQNIKHHVASGYVMTKVKVVMRTVMLYVYLQGDKDYI</sequence>
<dbReference type="InterPro" id="IPR042202">
    <property type="entry name" value="Duffy-ag-bd_sf"/>
</dbReference>
<dbReference type="Gene3D" id="1.20.1310.20">
    <property type="entry name" value="Duffy-antigen binding domain"/>
    <property type="match status" value="1"/>
</dbReference>
<dbReference type="OMA" id="PPCEIWI"/>
<accession>A0A0L7KMG8</accession>
<dbReference type="FunFam" id="1.20.58.830:FF:000006">
    <property type="entry name" value="Erythrocyte membrane protein 1, PfEMP1"/>
    <property type="match status" value="1"/>
</dbReference>
<name>A0A0L7KMG8_PLAFX</name>
<reference evidence="3" key="2">
    <citation type="submission" date="2006-03" db="EMBL/GenBank/DDBJ databases">
        <title>The genome sequence of the Plasmodium falciparum HB3.</title>
        <authorList>
            <consortium name="The Broad Institute Genome Sequencing Platform"/>
            <person name="Birren B."/>
            <person name="Lander E."/>
            <person name="Galagan J."/>
            <person name="Nusbaum C."/>
            <person name="Devon K."/>
            <person name="Henn M."/>
            <person name="Jaffe D."/>
            <person name="Butler J."/>
            <person name="Alvarez P."/>
            <person name="Gnerre S."/>
            <person name="Grabherr M."/>
            <person name="Kleber M."/>
            <person name="Mauceli E."/>
            <person name="Brockman W."/>
            <person name="MacCallum I.A."/>
            <person name="Rounsley S."/>
            <person name="Young S."/>
            <person name="LaButti K."/>
            <person name="Pushparaj V."/>
            <person name="DeCaprio D."/>
            <person name="Crawford M."/>
            <person name="Koehrsen M."/>
            <person name="Engels R."/>
            <person name="Montgomery P."/>
            <person name="Pearson M."/>
            <person name="Howarth C."/>
            <person name="Larson L."/>
            <person name="Luoma S."/>
            <person name="White J."/>
            <person name="Kodira C."/>
            <person name="Zeng Q."/>
            <person name="Oleary S."/>
            <person name="Yandava C."/>
            <person name="Alvarado L."/>
            <person name="Wirth D."/>
            <person name="Volkman S."/>
            <person name="Hartl D."/>
        </authorList>
    </citation>
    <scope>NUCLEOTIDE SEQUENCE [LARGE SCALE GENOMIC DNA]</scope>
</reference>
<proteinExistence type="predicted"/>
<dbReference type="FunFam" id="1.20.1310.20:FF:000002">
    <property type="entry name" value="Erythrocyte membrane protein 1, PfEMP1"/>
    <property type="match status" value="1"/>
</dbReference>
<evidence type="ECO:0000313" key="3">
    <source>
        <dbReference type="Proteomes" id="UP000054289"/>
    </source>
</evidence>
<dbReference type="SUPFAM" id="SSF140924">
    <property type="entry name" value="Duffy binding domain-like"/>
    <property type="match status" value="1"/>
</dbReference>
<dbReference type="Pfam" id="PF05424">
    <property type="entry name" value="Duffy_binding"/>
    <property type="match status" value="1"/>
</dbReference>
<dbReference type="GO" id="GO:0046789">
    <property type="term" value="F:host cell surface receptor binding"/>
    <property type="evidence" value="ECO:0007669"/>
    <property type="project" value="InterPro"/>
</dbReference>
<feature type="domain" description="Duffy-antigen binding" evidence="1">
    <location>
        <begin position="66"/>
        <end position="250"/>
    </location>
</feature>
<evidence type="ECO:0000259" key="1">
    <source>
        <dbReference type="Pfam" id="PF05424"/>
    </source>
</evidence>
<reference evidence="2 3" key="1">
    <citation type="submission" date="2006-03" db="EMBL/GenBank/DDBJ databases">
        <title>Annotation of Plasmodium falciparum HB3.</title>
        <authorList>
            <consortium name="The Broad Institute Genome Sequencing Platform"/>
            <person name="Volkman S.K."/>
            <person name="Neafsey D.E."/>
            <person name="Dash A.P."/>
            <person name="Chitnis C.E."/>
            <person name="Hartl D.L."/>
            <person name="Young S.K."/>
            <person name="Zeng Q."/>
            <person name="Koehrsen M."/>
            <person name="Alvarado L."/>
            <person name="Berlin A."/>
            <person name="Borenstein D."/>
            <person name="Chapman S.B."/>
            <person name="Chen Z."/>
            <person name="Engels R."/>
            <person name="Freedman E."/>
            <person name="Gellesch M."/>
            <person name="Goldberg J."/>
            <person name="Griggs A."/>
            <person name="Gujja S."/>
            <person name="Heilman E.R."/>
            <person name="Heiman D.I."/>
            <person name="Howarth C."/>
            <person name="Jen D."/>
            <person name="Larson L."/>
            <person name="Mehta T."/>
            <person name="Neiman D."/>
            <person name="Park D."/>
            <person name="Pearson M."/>
            <person name="Roberts A."/>
            <person name="Saif S."/>
            <person name="Shea T."/>
            <person name="Shenoy N."/>
            <person name="Sisk P."/>
            <person name="Stolte C."/>
            <person name="Sykes S."/>
            <person name="Walk T."/>
            <person name="White J."/>
            <person name="Yandava C."/>
            <person name="Haas B."/>
            <person name="Henn M.R."/>
            <person name="Nusbaum C."/>
            <person name="Birren B."/>
        </authorList>
    </citation>
    <scope>NUCLEOTIDE SEQUENCE [LARGE SCALE GENOMIC DNA]</scope>
    <source>
        <strain evidence="2">HB3</strain>
    </source>
</reference>
<gene>
    <name evidence="2" type="ORF">PFHG_05502</name>
</gene>
<dbReference type="EMBL" id="GG701032">
    <property type="protein sequence ID" value="KOB64129.1"/>
    <property type="molecule type" value="Genomic_DNA"/>
</dbReference>
<organism evidence="2 3">
    <name type="scientific">Plasmodium falciparum (isolate HB3)</name>
    <dbReference type="NCBI Taxonomy" id="137071"/>
    <lineage>
        <taxon>Eukaryota</taxon>
        <taxon>Sar</taxon>
        <taxon>Alveolata</taxon>
        <taxon>Apicomplexa</taxon>
        <taxon>Aconoidasida</taxon>
        <taxon>Haemosporida</taxon>
        <taxon>Plasmodiidae</taxon>
        <taxon>Plasmodium</taxon>
        <taxon>Plasmodium (Laverania)</taxon>
    </lineage>
</organism>
<dbReference type="Proteomes" id="UP000054289">
    <property type="component" value="Unassembled WGS sequence"/>
</dbReference>